<dbReference type="GO" id="GO:0005886">
    <property type="term" value="C:plasma membrane"/>
    <property type="evidence" value="ECO:0007669"/>
    <property type="project" value="UniProtKB-SubCell"/>
</dbReference>
<feature type="transmembrane region" description="Helical" evidence="7">
    <location>
        <begin position="179"/>
        <end position="197"/>
    </location>
</feature>
<feature type="transmembrane region" description="Helical" evidence="7">
    <location>
        <begin position="236"/>
        <end position="258"/>
    </location>
</feature>
<dbReference type="HAMAP" id="MF_01147">
    <property type="entry name" value="Lgt"/>
    <property type="match status" value="1"/>
</dbReference>
<dbReference type="InterPro" id="IPR001640">
    <property type="entry name" value="Lgt"/>
</dbReference>
<evidence type="ECO:0000256" key="4">
    <source>
        <dbReference type="ARBA" id="ARBA00022692"/>
    </source>
</evidence>
<evidence type="ECO:0000256" key="5">
    <source>
        <dbReference type="ARBA" id="ARBA00022989"/>
    </source>
</evidence>
<keyword evidence="8" id="KW-0328">Glycosyltransferase</keyword>
<dbReference type="Proteomes" id="UP000188993">
    <property type="component" value="Chromosome"/>
</dbReference>
<name>A0A1S6ILL5_9LACT</name>
<dbReference type="PANTHER" id="PTHR30589:SF0">
    <property type="entry name" value="PHOSPHATIDYLGLYCEROL--PROLIPOPROTEIN DIACYLGLYCERYL TRANSFERASE"/>
    <property type="match status" value="1"/>
</dbReference>
<feature type="transmembrane region" description="Helical" evidence="7">
    <location>
        <begin position="209"/>
        <end position="224"/>
    </location>
</feature>
<comment type="function">
    <text evidence="7">Catalyzes the transfer of the diacylglyceryl group from phosphatidylglycerol to the sulfhydryl group of the N-terminal cysteine of a prolipoprotein, the first step in the formation of mature lipoproteins.</text>
</comment>
<evidence type="ECO:0000256" key="1">
    <source>
        <dbReference type="ARBA" id="ARBA00007150"/>
    </source>
</evidence>
<dbReference type="KEGG" id="jda:BW727_100025"/>
<dbReference type="AlphaFoldDB" id="A0A1S6ILL5"/>
<evidence type="ECO:0000313" key="9">
    <source>
        <dbReference type="Proteomes" id="UP000188993"/>
    </source>
</evidence>
<dbReference type="NCBIfam" id="TIGR00544">
    <property type="entry name" value="lgt"/>
    <property type="match status" value="1"/>
</dbReference>
<evidence type="ECO:0000313" key="8">
    <source>
        <dbReference type="EMBL" id="AQS52435.1"/>
    </source>
</evidence>
<gene>
    <name evidence="7 8" type="primary">lgt</name>
    <name evidence="8" type="ORF">BW727_100025</name>
</gene>
<keyword evidence="3 7" id="KW-0808">Transferase</keyword>
<evidence type="ECO:0000256" key="6">
    <source>
        <dbReference type="ARBA" id="ARBA00023136"/>
    </source>
</evidence>
<evidence type="ECO:0000256" key="3">
    <source>
        <dbReference type="ARBA" id="ARBA00022679"/>
    </source>
</evidence>
<reference evidence="8 9" key="1">
    <citation type="journal article" date="2014" name="Int. J. Syst. Evol. Microbiol.">
        <title>Jeotgalibaca dankookensis gen. nov., sp. nov., a member of the family Carnobacteriaceae, isolated from seujeot (Korean traditional food).</title>
        <authorList>
            <person name="Lee D.G."/>
            <person name="Trujillo M.E."/>
            <person name="Kang H."/>
            <person name="Ahn T.Y."/>
        </authorList>
    </citation>
    <scope>NUCLEOTIDE SEQUENCE [LARGE SCALE GENOMIC DNA]</scope>
    <source>
        <strain evidence="8 9">EX-07</strain>
    </source>
</reference>
<comment type="similarity">
    <text evidence="1 7">Belongs to the Lgt family.</text>
</comment>
<comment type="pathway">
    <text evidence="7">Protein modification; lipoprotein biosynthesis (diacylglyceryl transfer).</text>
</comment>
<dbReference type="OrthoDB" id="871140at2"/>
<organism evidence="8 9">
    <name type="scientific">Jeotgalibaca dankookensis</name>
    <dbReference type="NCBI Taxonomy" id="708126"/>
    <lineage>
        <taxon>Bacteria</taxon>
        <taxon>Bacillati</taxon>
        <taxon>Bacillota</taxon>
        <taxon>Bacilli</taxon>
        <taxon>Lactobacillales</taxon>
        <taxon>Carnobacteriaceae</taxon>
        <taxon>Jeotgalibaca</taxon>
    </lineage>
</organism>
<feature type="binding site" evidence="7">
    <location>
        <position position="137"/>
    </location>
    <ligand>
        <name>a 1,2-diacyl-sn-glycero-3-phospho-(1'-sn-glycerol)</name>
        <dbReference type="ChEBI" id="CHEBI:64716"/>
    </ligand>
</feature>
<keyword evidence="6 7" id="KW-0472">Membrane</keyword>
<protein>
    <recommendedName>
        <fullName evidence="7">Phosphatidylglycerol--prolipoprotein diacylglyceryl transferase</fullName>
        <ecNumber evidence="7">2.5.1.145</ecNumber>
    </recommendedName>
</protein>
<comment type="catalytic activity">
    <reaction evidence="7">
        <text>L-cysteinyl-[prolipoprotein] + a 1,2-diacyl-sn-glycero-3-phospho-(1'-sn-glycerol) = an S-1,2-diacyl-sn-glyceryl-L-cysteinyl-[prolipoprotein] + sn-glycerol 1-phosphate + H(+)</text>
        <dbReference type="Rhea" id="RHEA:56712"/>
        <dbReference type="Rhea" id="RHEA-COMP:14679"/>
        <dbReference type="Rhea" id="RHEA-COMP:14680"/>
        <dbReference type="ChEBI" id="CHEBI:15378"/>
        <dbReference type="ChEBI" id="CHEBI:29950"/>
        <dbReference type="ChEBI" id="CHEBI:57685"/>
        <dbReference type="ChEBI" id="CHEBI:64716"/>
        <dbReference type="ChEBI" id="CHEBI:140658"/>
        <dbReference type="EC" id="2.5.1.145"/>
    </reaction>
</comment>
<feature type="transmembrane region" description="Helical" evidence="7">
    <location>
        <begin position="94"/>
        <end position="111"/>
    </location>
</feature>
<dbReference type="EMBL" id="CP019728">
    <property type="protein sequence ID" value="AQS52435.1"/>
    <property type="molecule type" value="Genomic_DNA"/>
</dbReference>
<comment type="subcellular location">
    <subcellularLocation>
        <location evidence="7">Cell membrane</location>
        <topology evidence="7">Multi-pass membrane protein</topology>
    </subcellularLocation>
</comment>
<dbReference type="RefSeq" id="WP_062468194.1">
    <property type="nucleotide sequence ID" value="NZ_BBYN01000006.1"/>
</dbReference>
<dbReference type="PANTHER" id="PTHR30589">
    <property type="entry name" value="PROLIPOPROTEIN DIACYLGLYCERYL TRANSFERASE"/>
    <property type="match status" value="1"/>
</dbReference>
<evidence type="ECO:0000256" key="2">
    <source>
        <dbReference type="ARBA" id="ARBA00022475"/>
    </source>
</evidence>
<keyword evidence="2 7" id="KW-1003">Cell membrane</keyword>
<dbReference type="EC" id="2.5.1.145" evidence="7"/>
<feature type="transmembrane region" description="Helical" evidence="7">
    <location>
        <begin position="51"/>
        <end position="74"/>
    </location>
</feature>
<dbReference type="GO" id="GO:0008961">
    <property type="term" value="F:phosphatidylglycerol-prolipoprotein diacylglyceryl transferase activity"/>
    <property type="evidence" value="ECO:0007669"/>
    <property type="project" value="UniProtKB-UniRule"/>
</dbReference>
<evidence type="ECO:0000256" key="7">
    <source>
        <dbReference type="HAMAP-Rule" id="MF_01147"/>
    </source>
</evidence>
<dbReference type="Pfam" id="PF01790">
    <property type="entry name" value="LGT"/>
    <property type="match status" value="1"/>
</dbReference>
<accession>A0A1S6ILL5</accession>
<keyword evidence="5 7" id="KW-1133">Transmembrane helix</keyword>
<proteinExistence type="inferred from homology"/>
<keyword evidence="9" id="KW-1185">Reference proteome</keyword>
<feature type="transmembrane region" description="Helical" evidence="7">
    <location>
        <begin position="20"/>
        <end position="39"/>
    </location>
</feature>
<dbReference type="STRING" id="708126.BW727_100025"/>
<dbReference type="PROSITE" id="PS01311">
    <property type="entry name" value="LGT"/>
    <property type="match status" value="1"/>
</dbReference>
<keyword evidence="4 7" id="KW-0812">Transmembrane</keyword>
<dbReference type="UniPathway" id="UPA00664"/>
<keyword evidence="8" id="KW-0449">Lipoprotein</keyword>
<sequence>MTEFFAAIDPVAISIGRIEIAWYGIIIGIGMIIAMYMATNEGDKKGMPQDFILDLAFIMVPLAILGARLYYVIFKLDYYLANPDQILQIWNGGIAIYGALITGAIVIAVFTKKKKVPFMLTLDVLAPAVLIAQSIGRWGNFVNQEAHGREVSRQFLEGLFLPEFIINQMNIKGTFYHPTFLYESLWSLIGVGLLLYLRRKPQLLREGEVFLSYVIWYAFGRFFIEGMRTDSLYLFANIRVSQMLSVLLVLGAIAVWVYRRYNYYPKAPYYTEINIGMNKNKEIKQK</sequence>
<dbReference type="GO" id="GO:0042158">
    <property type="term" value="P:lipoprotein biosynthetic process"/>
    <property type="evidence" value="ECO:0007669"/>
    <property type="project" value="UniProtKB-UniRule"/>
</dbReference>